<dbReference type="PANTHER" id="PTHR36083">
    <property type="entry name" value="50S RIBOSOMAL PROTEIN L32, CHLOROPLASTIC"/>
    <property type="match status" value="1"/>
</dbReference>
<name>A0A1Z1M4A5_OSMFI</name>
<keyword evidence="1" id="KW-0150">Chloroplast</keyword>
<gene>
    <name evidence="1" type="primary">rpl32</name>
</gene>
<keyword evidence="1" id="KW-0689">Ribosomal protein</keyword>
<reference evidence="1" key="1">
    <citation type="journal article" date="2017" name="J. Phycol.">
        <title>Analysis of chloroplast genomes and a supermatrix inform reclassification of the Rhodomelaceae (Rhodophyta).</title>
        <authorList>
            <person name="Diaz-Tapia P."/>
            <person name="Maggs C.A."/>
            <person name="West J.A."/>
            <person name="Verbruggen H."/>
        </authorList>
    </citation>
    <scope>NUCLEOTIDE SEQUENCE</scope>
    <source>
        <strain evidence="1">JW2841</strain>
    </source>
</reference>
<protein>
    <submittedName>
        <fullName evidence="1">Ribosomal protein L32</fullName>
    </submittedName>
</protein>
<dbReference type="GO" id="GO:0005840">
    <property type="term" value="C:ribosome"/>
    <property type="evidence" value="ECO:0007669"/>
    <property type="project" value="UniProtKB-KW"/>
</dbReference>
<dbReference type="AlphaFoldDB" id="A0A1Z1M4A5"/>
<proteinExistence type="predicted"/>
<accession>A0A1Z1M4A5</accession>
<sequence>MAVPKKRTSKSKSRKFYWIKKASFVSKKSLSLGKSLLSGKLTNFIYDKSLDKN</sequence>
<dbReference type="PANTHER" id="PTHR36083:SF1">
    <property type="entry name" value="LARGE RIBOSOMAL SUBUNIT PROTEIN BL32C"/>
    <property type="match status" value="1"/>
</dbReference>
<keyword evidence="1" id="KW-0934">Plastid</keyword>
<dbReference type="GeneID" id="33353671"/>
<dbReference type="RefSeq" id="YP_009392178.1">
    <property type="nucleotide sequence ID" value="NC_035262.1"/>
</dbReference>
<organism evidence="1">
    <name type="scientific">Osmundaria fimbriata</name>
    <name type="common">Red alga</name>
    <name type="synonym">Delesseria fimbriata</name>
    <dbReference type="NCBI Taxonomy" id="228265"/>
    <lineage>
        <taxon>Eukaryota</taxon>
        <taxon>Rhodophyta</taxon>
        <taxon>Florideophyceae</taxon>
        <taxon>Rhodymeniophycidae</taxon>
        <taxon>Ceramiales</taxon>
        <taxon>Rhodomelaceae</taxon>
        <taxon>Amansieae</taxon>
        <taxon>Osmundaria</taxon>
    </lineage>
</organism>
<keyword evidence="1" id="KW-0687">Ribonucleoprotein</keyword>
<dbReference type="InterPro" id="IPR044958">
    <property type="entry name" value="Ribosomal_bL32_plant/cyanobact"/>
</dbReference>
<geneLocation type="chloroplast" evidence="1"/>
<dbReference type="EMBL" id="MF101415">
    <property type="protein sequence ID" value="ARW60740.1"/>
    <property type="molecule type" value="Genomic_DNA"/>
</dbReference>
<evidence type="ECO:0000313" key="1">
    <source>
        <dbReference type="EMBL" id="ARW60740.1"/>
    </source>
</evidence>